<evidence type="ECO:0000313" key="3">
    <source>
        <dbReference type="EMBL" id="THU83110.1"/>
    </source>
</evidence>
<protein>
    <submittedName>
        <fullName evidence="3">Aromatic compound dioxygenase</fullName>
    </submittedName>
</protein>
<keyword evidence="4" id="KW-1185">Reference proteome</keyword>
<dbReference type="GO" id="GO:0016702">
    <property type="term" value="F:oxidoreductase activity, acting on single donors with incorporation of molecular oxygen, incorporation of two atoms of oxygen"/>
    <property type="evidence" value="ECO:0007669"/>
    <property type="project" value="InterPro"/>
</dbReference>
<dbReference type="PANTHER" id="PTHR34315">
    <property type="match status" value="1"/>
</dbReference>
<evidence type="ECO:0000256" key="1">
    <source>
        <dbReference type="SAM" id="MobiDB-lite"/>
    </source>
</evidence>
<evidence type="ECO:0000256" key="2">
    <source>
        <dbReference type="SAM" id="SignalP"/>
    </source>
</evidence>
<feature type="compositionally biased region" description="Low complexity" evidence="1">
    <location>
        <begin position="262"/>
        <end position="282"/>
    </location>
</feature>
<feature type="region of interest" description="Disordered" evidence="1">
    <location>
        <begin position="259"/>
        <end position="282"/>
    </location>
</feature>
<sequence>MVCRKLFHLLTLLPLLPFVLAHKEPKTEQEIETQRALQRAAYYCAPAVAEFTAARKRRFAQKVLGTNNVQSALPGYEDLFADGTFVDGSAQDADQKQLMECSPVRESHMQNNTCVLTPVVTEGPYYHKEGHPIRTNIAEYQIGLLTYLDIGVIDVNTCKPLPNVLVDIWQANATGHYAGHPDPLPELRDEKPQVGGKRSGLLSAFPRTKFEETWLRGAWPTDENGVVQFTTIFPGYYTGRATHIHTKVFTSWEPLPNGTFRSPSSSSSSPSSSSSSSSSSPSSRGLAHVGQFFFQDSLNLQIDKMWPYSTNPIKHTHGRTRNWRDSLNIFEDSHGPEGEYDPVFRMELLGGVITQGLGGFITMGINASADLDNWWKG</sequence>
<dbReference type="GO" id="GO:0005506">
    <property type="term" value="F:iron ion binding"/>
    <property type="evidence" value="ECO:0007669"/>
    <property type="project" value="InterPro"/>
</dbReference>
<feature type="signal peptide" evidence="2">
    <location>
        <begin position="1"/>
        <end position="21"/>
    </location>
</feature>
<dbReference type="EMBL" id="ML179686">
    <property type="protein sequence ID" value="THU83110.1"/>
    <property type="molecule type" value="Genomic_DNA"/>
</dbReference>
<gene>
    <name evidence="3" type="ORF">K435DRAFT_690172</name>
</gene>
<dbReference type="CDD" id="cd03457">
    <property type="entry name" value="intradiol_dioxygenase_like"/>
    <property type="match status" value="1"/>
</dbReference>
<proteinExistence type="predicted"/>
<dbReference type="PANTHER" id="PTHR34315:SF4">
    <property type="entry name" value="INTRADIOL RING-CLEAVAGE DIOXYGENASES DOMAIN-CONTAINING PROTEIN"/>
    <property type="match status" value="1"/>
</dbReference>
<organism evidence="3 4">
    <name type="scientific">Dendrothele bispora (strain CBS 962.96)</name>
    <dbReference type="NCBI Taxonomy" id="1314807"/>
    <lineage>
        <taxon>Eukaryota</taxon>
        <taxon>Fungi</taxon>
        <taxon>Dikarya</taxon>
        <taxon>Basidiomycota</taxon>
        <taxon>Agaricomycotina</taxon>
        <taxon>Agaricomycetes</taxon>
        <taxon>Agaricomycetidae</taxon>
        <taxon>Agaricales</taxon>
        <taxon>Agaricales incertae sedis</taxon>
        <taxon>Dendrothele</taxon>
    </lineage>
</organism>
<evidence type="ECO:0000313" key="4">
    <source>
        <dbReference type="Proteomes" id="UP000297245"/>
    </source>
</evidence>
<dbReference type="Gene3D" id="2.60.130.10">
    <property type="entry name" value="Aromatic compound dioxygenase"/>
    <property type="match status" value="1"/>
</dbReference>
<dbReference type="AlphaFoldDB" id="A0A4S8L3Y4"/>
<dbReference type="Proteomes" id="UP000297245">
    <property type="component" value="Unassembled WGS sequence"/>
</dbReference>
<name>A0A4S8L3Y4_DENBC</name>
<feature type="chain" id="PRO_5020960208" evidence="2">
    <location>
        <begin position="22"/>
        <end position="377"/>
    </location>
</feature>
<keyword evidence="3" id="KW-0560">Oxidoreductase</keyword>
<dbReference type="OrthoDB" id="121380at2759"/>
<keyword evidence="3" id="KW-0223">Dioxygenase</keyword>
<accession>A0A4S8L3Y4</accession>
<dbReference type="InterPro" id="IPR015889">
    <property type="entry name" value="Intradiol_dOase_core"/>
</dbReference>
<reference evidence="3 4" key="1">
    <citation type="journal article" date="2019" name="Nat. Ecol. Evol.">
        <title>Megaphylogeny resolves global patterns of mushroom evolution.</title>
        <authorList>
            <person name="Varga T."/>
            <person name="Krizsan K."/>
            <person name="Foldi C."/>
            <person name="Dima B."/>
            <person name="Sanchez-Garcia M."/>
            <person name="Sanchez-Ramirez S."/>
            <person name="Szollosi G.J."/>
            <person name="Szarkandi J.G."/>
            <person name="Papp V."/>
            <person name="Albert L."/>
            <person name="Andreopoulos W."/>
            <person name="Angelini C."/>
            <person name="Antonin V."/>
            <person name="Barry K.W."/>
            <person name="Bougher N.L."/>
            <person name="Buchanan P."/>
            <person name="Buyck B."/>
            <person name="Bense V."/>
            <person name="Catcheside P."/>
            <person name="Chovatia M."/>
            <person name="Cooper J."/>
            <person name="Damon W."/>
            <person name="Desjardin D."/>
            <person name="Finy P."/>
            <person name="Geml J."/>
            <person name="Haridas S."/>
            <person name="Hughes K."/>
            <person name="Justo A."/>
            <person name="Karasinski D."/>
            <person name="Kautmanova I."/>
            <person name="Kiss B."/>
            <person name="Kocsube S."/>
            <person name="Kotiranta H."/>
            <person name="LaButti K.M."/>
            <person name="Lechner B.E."/>
            <person name="Liimatainen K."/>
            <person name="Lipzen A."/>
            <person name="Lukacs Z."/>
            <person name="Mihaltcheva S."/>
            <person name="Morgado L.N."/>
            <person name="Niskanen T."/>
            <person name="Noordeloos M.E."/>
            <person name="Ohm R.A."/>
            <person name="Ortiz-Santana B."/>
            <person name="Ovrebo C."/>
            <person name="Racz N."/>
            <person name="Riley R."/>
            <person name="Savchenko A."/>
            <person name="Shiryaev A."/>
            <person name="Soop K."/>
            <person name="Spirin V."/>
            <person name="Szebenyi C."/>
            <person name="Tomsovsky M."/>
            <person name="Tulloss R.E."/>
            <person name="Uehling J."/>
            <person name="Grigoriev I.V."/>
            <person name="Vagvolgyi C."/>
            <person name="Papp T."/>
            <person name="Martin F.M."/>
            <person name="Miettinen O."/>
            <person name="Hibbett D.S."/>
            <person name="Nagy L.G."/>
        </authorList>
    </citation>
    <scope>NUCLEOTIDE SEQUENCE [LARGE SCALE GENOMIC DNA]</scope>
    <source>
        <strain evidence="3 4">CBS 962.96</strain>
    </source>
</reference>
<keyword evidence="2" id="KW-0732">Signal</keyword>
<dbReference type="SUPFAM" id="SSF49482">
    <property type="entry name" value="Aromatic compound dioxygenase"/>
    <property type="match status" value="1"/>
</dbReference>